<dbReference type="AlphaFoldDB" id="A0A1N7LSM6"/>
<dbReference type="EMBL" id="FTOE01000004">
    <property type="protein sequence ID" value="SIS76853.1"/>
    <property type="molecule type" value="Genomic_DNA"/>
</dbReference>
<organism evidence="3 4">
    <name type="scientific">Neptunomonas antarctica</name>
    <dbReference type="NCBI Taxonomy" id="619304"/>
    <lineage>
        <taxon>Bacteria</taxon>
        <taxon>Pseudomonadati</taxon>
        <taxon>Pseudomonadota</taxon>
        <taxon>Gammaproteobacteria</taxon>
        <taxon>Oceanospirillales</taxon>
        <taxon>Oceanospirillaceae</taxon>
        <taxon>Neptunomonas</taxon>
    </lineage>
</organism>
<dbReference type="Pfam" id="PF07589">
    <property type="entry name" value="PEP-CTERM"/>
    <property type="match status" value="1"/>
</dbReference>
<keyword evidence="4" id="KW-1185">Reference proteome</keyword>
<dbReference type="Proteomes" id="UP000185999">
    <property type="component" value="Unassembled WGS sequence"/>
</dbReference>
<accession>A0A1N7LSM6</accession>
<keyword evidence="1" id="KW-0732">Signal</keyword>
<feature type="chain" id="PRO_5009943369" evidence="1">
    <location>
        <begin position="24"/>
        <end position="228"/>
    </location>
</feature>
<proteinExistence type="predicted"/>
<gene>
    <name evidence="3" type="ORF">SAMN05421760_104298</name>
</gene>
<dbReference type="OrthoDB" id="280680at2"/>
<evidence type="ECO:0000313" key="4">
    <source>
        <dbReference type="Proteomes" id="UP000185999"/>
    </source>
</evidence>
<reference evidence="4" key="1">
    <citation type="submission" date="2017-01" db="EMBL/GenBank/DDBJ databases">
        <authorList>
            <person name="Varghese N."/>
            <person name="Submissions S."/>
        </authorList>
    </citation>
    <scope>NUCLEOTIDE SEQUENCE [LARGE SCALE GENOMIC DNA]</scope>
    <source>
        <strain evidence="4">DSM 22306</strain>
    </source>
</reference>
<dbReference type="NCBIfam" id="TIGR02595">
    <property type="entry name" value="PEP_CTERM"/>
    <property type="match status" value="1"/>
</dbReference>
<dbReference type="InterPro" id="IPR013424">
    <property type="entry name" value="Ice-binding_C"/>
</dbReference>
<evidence type="ECO:0000259" key="2">
    <source>
        <dbReference type="Pfam" id="PF07589"/>
    </source>
</evidence>
<name>A0A1N7LSM6_9GAMM</name>
<feature type="signal peptide" evidence="1">
    <location>
        <begin position="1"/>
        <end position="23"/>
    </location>
</feature>
<protein>
    <submittedName>
        <fullName evidence="3">PEP-CTERM protein-sorting domain-containing protein</fullName>
    </submittedName>
</protein>
<evidence type="ECO:0000313" key="3">
    <source>
        <dbReference type="EMBL" id="SIS76853.1"/>
    </source>
</evidence>
<sequence length="228" mass="23584">MKSPFFTAAAGLIALLISGSVSATLINVDFQGGSNTYSGQGVLGGVFDTVWNPVSSANPNLLFADGSGASGVSVSVTGFVGNAANNSQTNPILNDWLYGFSNLMTISIEGLAANSFFDLAFYNGFYWQDFTVSSQAGLLASTRPNTSSSAGAPPFTTDKYAVLQDVMSDATGVITILDTPVSGGPYGLSSSIAGLQIQQVASVPEPSTLALFTLGIMGFSLRRFKKQA</sequence>
<feature type="domain" description="Ice-binding protein C-terminal" evidence="2">
    <location>
        <begin position="202"/>
        <end position="223"/>
    </location>
</feature>
<evidence type="ECO:0000256" key="1">
    <source>
        <dbReference type="SAM" id="SignalP"/>
    </source>
</evidence>
<dbReference type="RefSeq" id="WP_054341260.1">
    <property type="nucleotide sequence ID" value="NZ_FTOE01000004.1"/>
</dbReference>